<dbReference type="PANTHER" id="PTHR30616">
    <property type="entry name" value="UNCHARACTERIZED PROTEIN YFIH"/>
    <property type="match status" value="1"/>
</dbReference>
<evidence type="ECO:0000256" key="7">
    <source>
        <dbReference type="ARBA" id="ARBA00047989"/>
    </source>
</evidence>
<accession>A0ABV3TDD4</accession>
<proteinExistence type="inferred from homology"/>
<evidence type="ECO:0000256" key="9">
    <source>
        <dbReference type="ARBA" id="ARBA00049893"/>
    </source>
</evidence>
<evidence type="ECO:0000256" key="5">
    <source>
        <dbReference type="ARBA" id="ARBA00022801"/>
    </source>
</evidence>
<dbReference type="CDD" id="cd16833">
    <property type="entry name" value="YfiH"/>
    <property type="match status" value="1"/>
</dbReference>
<protein>
    <recommendedName>
        <fullName evidence="10">Purine nucleoside phosphorylase</fullName>
    </recommendedName>
</protein>
<evidence type="ECO:0000256" key="10">
    <source>
        <dbReference type="RuleBase" id="RU361274"/>
    </source>
</evidence>
<dbReference type="SUPFAM" id="SSF64438">
    <property type="entry name" value="CNF1/YfiH-like putative cysteine hydrolases"/>
    <property type="match status" value="1"/>
</dbReference>
<gene>
    <name evidence="11" type="primary">pgeF</name>
    <name evidence="11" type="ORF">V6X73_07915</name>
</gene>
<keyword evidence="5" id="KW-0378">Hydrolase</keyword>
<comment type="catalytic activity">
    <reaction evidence="8">
        <text>adenosine + phosphate = alpha-D-ribose 1-phosphate + adenine</text>
        <dbReference type="Rhea" id="RHEA:27642"/>
        <dbReference type="ChEBI" id="CHEBI:16335"/>
        <dbReference type="ChEBI" id="CHEBI:16708"/>
        <dbReference type="ChEBI" id="CHEBI:43474"/>
        <dbReference type="ChEBI" id="CHEBI:57720"/>
        <dbReference type="EC" id="2.4.2.1"/>
    </reaction>
    <physiologicalReaction direction="left-to-right" evidence="8">
        <dbReference type="Rhea" id="RHEA:27643"/>
    </physiologicalReaction>
</comment>
<name>A0ABV3TDD4_9GAMM</name>
<dbReference type="Proteomes" id="UP001556709">
    <property type="component" value="Unassembled WGS sequence"/>
</dbReference>
<dbReference type="EMBL" id="JBAKFM010000004">
    <property type="protein sequence ID" value="MEX0469649.1"/>
    <property type="molecule type" value="Genomic_DNA"/>
</dbReference>
<dbReference type="PANTHER" id="PTHR30616:SF2">
    <property type="entry name" value="PURINE NUCLEOSIDE PHOSPHORYLASE LACC1"/>
    <property type="match status" value="1"/>
</dbReference>
<dbReference type="Gene3D" id="3.60.140.10">
    <property type="entry name" value="CNF1/YfiH-like putative cysteine hydrolases"/>
    <property type="match status" value="1"/>
</dbReference>
<evidence type="ECO:0000313" key="12">
    <source>
        <dbReference type="Proteomes" id="UP001556709"/>
    </source>
</evidence>
<keyword evidence="12" id="KW-1185">Reference proteome</keyword>
<evidence type="ECO:0000256" key="2">
    <source>
        <dbReference type="ARBA" id="ARBA00007353"/>
    </source>
</evidence>
<dbReference type="InterPro" id="IPR011324">
    <property type="entry name" value="Cytotoxic_necrot_fac-like_cat"/>
</dbReference>
<evidence type="ECO:0000256" key="1">
    <source>
        <dbReference type="ARBA" id="ARBA00000553"/>
    </source>
</evidence>
<sequence>MSEAVVILRPDWDVAGVNAGFTLRTGGVSTPPYDSLNLALHVGDDPARVRDNRHRFIEAAGLAMAPRWLSQVHGTRVIHTDAVDPDITPADGVWSDRPGQPCAVLVADCLPVLLAERDGACVAAVHAGWRGLAAGVIDQVIQALPVPSTRLAACIGPCIGVGAFGVGREVIDAFHAAGRPAVYEQRGQDRRVDLRATARKLLRDRGIGEVADIGSCTHSDHAGCFSYRRDGVTGRLAGFIARR</sequence>
<comment type="similarity">
    <text evidence="2 10">Belongs to the purine nucleoside phosphorylase YfiH/LACC1 family.</text>
</comment>
<dbReference type="InterPro" id="IPR003730">
    <property type="entry name" value="Cu_polyphenol_OxRdtase"/>
</dbReference>
<comment type="caution">
    <text evidence="11">The sequence shown here is derived from an EMBL/GenBank/DDBJ whole genome shotgun (WGS) entry which is preliminary data.</text>
</comment>
<comment type="catalytic activity">
    <reaction evidence="7">
        <text>adenosine + H2O + H(+) = inosine + NH4(+)</text>
        <dbReference type="Rhea" id="RHEA:24408"/>
        <dbReference type="ChEBI" id="CHEBI:15377"/>
        <dbReference type="ChEBI" id="CHEBI:15378"/>
        <dbReference type="ChEBI" id="CHEBI:16335"/>
        <dbReference type="ChEBI" id="CHEBI:17596"/>
        <dbReference type="ChEBI" id="CHEBI:28938"/>
        <dbReference type="EC" id="3.5.4.4"/>
    </reaction>
    <physiologicalReaction direction="left-to-right" evidence="7">
        <dbReference type="Rhea" id="RHEA:24409"/>
    </physiologicalReaction>
</comment>
<comment type="catalytic activity">
    <reaction evidence="1">
        <text>inosine + phosphate = alpha-D-ribose 1-phosphate + hypoxanthine</text>
        <dbReference type="Rhea" id="RHEA:27646"/>
        <dbReference type="ChEBI" id="CHEBI:17368"/>
        <dbReference type="ChEBI" id="CHEBI:17596"/>
        <dbReference type="ChEBI" id="CHEBI:43474"/>
        <dbReference type="ChEBI" id="CHEBI:57720"/>
        <dbReference type="EC" id="2.4.2.1"/>
    </reaction>
    <physiologicalReaction direction="left-to-right" evidence="1">
        <dbReference type="Rhea" id="RHEA:27647"/>
    </physiologicalReaction>
</comment>
<comment type="catalytic activity">
    <reaction evidence="9">
        <text>S-methyl-5'-thioadenosine + phosphate = 5-(methylsulfanyl)-alpha-D-ribose 1-phosphate + adenine</text>
        <dbReference type="Rhea" id="RHEA:11852"/>
        <dbReference type="ChEBI" id="CHEBI:16708"/>
        <dbReference type="ChEBI" id="CHEBI:17509"/>
        <dbReference type="ChEBI" id="CHEBI:43474"/>
        <dbReference type="ChEBI" id="CHEBI:58533"/>
        <dbReference type="EC" id="2.4.2.28"/>
    </reaction>
    <physiologicalReaction direction="left-to-right" evidence="9">
        <dbReference type="Rhea" id="RHEA:11853"/>
    </physiologicalReaction>
</comment>
<dbReference type="Pfam" id="PF02578">
    <property type="entry name" value="Cu-oxidase_4"/>
    <property type="match status" value="1"/>
</dbReference>
<evidence type="ECO:0000256" key="4">
    <source>
        <dbReference type="ARBA" id="ARBA00022723"/>
    </source>
</evidence>
<keyword evidence="3" id="KW-0808">Transferase</keyword>
<evidence type="ECO:0000256" key="8">
    <source>
        <dbReference type="ARBA" id="ARBA00048968"/>
    </source>
</evidence>
<evidence type="ECO:0000256" key="6">
    <source>
        <dbReference type="ARBA" id="ARBA00022833"/>
    </source>
</evidence>
<keyword evidence="6" id="KW-0862">Zinc</keyword>
<keyword evidence="4" id="KW-0479">Metal-binding</keyword>
<dbReference type="InterPro" id="IPR038371">
    <property type="entry name" value="Cu_polyphenol_OxRdtase_sf"/>
</dbReference>
<evidence type="ECO:0000256" key="3">
    <source>
        <dbReference type="ARBA" id="ARBA00022679"/>
    </source>
</evidence>
<reference evidence="11 12" key="1">
    <citation type="submission" date="2024-02" db="EMBL/GenBank/DDBJ databases">
        <title>New especies of Spiribacter isolated from saline water.</title>
        <authorList>
            <person name="Leon M.J."/>
            <person name="De La Haba R."/>
            <person name="Sanchez-Porro C."/>
            <person name="Ventosa A."/>
        </authorList>
    </citation>
    <scope>NUCLEOTIDE SEQUENCE [LARGE SCALE GENOMIC DNA]</scope>
    <source>
        <strain evidence="12">ag22IC6-390</strain>
    </source>
</reference>
<evidence type="ECO:0000313" key="11">
    <source>
        <dbReference type="EMBL" id="MEX0469649.1"/>
    </source>
</evidence>
<dbReference type="RefSeq" id="WP_367959344.1">
    <property type="nucleotide sequence ID" value="NZ_JBAKFK010000004.1"/>
</dbReference>
<dbReference type="NCBIfam" id="TIGR00726">
    <property type="entry name" value="peptidoglycan editing factor PgeF"/>
    <property type="match status" value="1"/>
</dbReference>
<organism evidence="11 12">
    <name type="scientific">Spiribacter pallidus</name>
    <dbReference type="NCBI Taxonomy" id="1987936"/>
    <lineage>
        <taxon>Bacteria</taxon>
        <taxon>Pseudomonadati</taxon>
        <taxon>Pseudomonadota</taxon>
        <taxon>Gammaproteobacteria</taxon>
        <taxon>Chromatiales</taxon>
        <taxon>Ectothiorhodospiraceae</taxon>
        <taxon>Spiribacter</taxon>
    </lineage>
</organism>